<evidence type="ECO:0000313" key="3">
    <source>
        <dbReference type="Proteomes" id="UP000783863"/>
    </source>
</evidence>
<comment type="caution">
    <text evidence="2">The sequence shown here is derived from an EMBL/GenBank/DDBJ whole genome shotgun (WGS) entry which is preliminary data.</text>
</comment>
<keyword evidence="3" id="KW-1185">Reference proteome</keyword>
<keyword evidence="1" id="KW-1133">Transmembrane helix</keyword>
<accession>A0A8J7YHG8</accession>
<organism evidence="2 3">
    <name type="scientific">Haloarcula salinisoli</name>
    <dbReference type="NCBI Taxonomy" id="2487746"/>
    <lineage>
        <taxon>Archaea</taxon>
        <taxon>Methanobacteriati</taxon>
        <taxon>Methanobacteriota</taxon>
        <taxon>Stenosarchaea group</taxon>
        <taxon>Halobacteria</taxon>
        <taxon>Halobacteriales</taxon>
        <taxon>Haloarculaceae</taxon>
        <taxon>Haloarcula</taxon>
    </lineage>
</organism>
<dbReference type="AlphaFoldDB" id="A0A8J7YHG8"/>
<feature type="transmembrane region" description="Helical" evidence="1">
    <location>
        <begin position="53"/>
        <end position="75"/>
    </location>
</feature>
<dbReference type="Proteomes" id="UP000783863">
    <property type="component" value="Unassembled WGS sequence"/>
</dbReference>
<keyword evidence="1" id="KW-0812">Transmembrane</keyword>
<name>A0A8J7YHG8_9EURY</name>
<dbReference type="EMBL" id="RKLQ01000004">
    <property type="protein sequence ID" value="MBX0305582.1"/>
    <property type="molecule type" value="Genomic_DNA"/>
</dbReference>
<keyword evidence="1" id="KW-0472">Membrane</keyword>
<protein>
    <submittedName>
        <fullName evidence="2">SHOCT domain-containing protein</fullName>
    </submittedName>
</protein>
<gene>
    <name evidence="2" type="ORF">EGD98_18215</name>
</gene>
<evidence type="ECO:0000313" key="2">
    <source>
        <dbReference type="EMBL" id="MBX0305582.1"/>
    </source>
</evidence>
<dbReference type="RefSeq" id="WP_220589796.1">
    <property type="nucleotide sequence ID" value="NZ_RKLQ01000004.1"/>
</dbReference>
<feature type="transmembrane region" description="Helical" evidence="1">
    <location>
        <begin position="12"/>
        <end position="33"/>
    </location>
</feature>
<sequence length="122" mass="13293">MSVDQTSDGLLRAVLLVLAVIVLLPVLMMVLAMPMMGMMGWWWNGGMAGGLSPLWGVGMLLVWVLVLGGIGYLLYRGFAGRAGTSGTTDPALRELRMAYARGDLSGEEFEERRTKLSRQESN</sequence>
<evidence type="ECO:0000256" key="1">
    <source>
        <dbReference type="SAM" id="Phobius"/>
    </source>
</evidence>
<reference evidence="2" key="1">
    <citation type="submission" date="2021-06" db="EMBL/GenBank/DDBJ databases">
        <title>Halomicroarcula sp. F24A a new haloarchaeum isolated from saline soil.</title>
        <authorList>
            <person name="Duran-Viseras A."/>
            <person name="Sanchez-Porro C."/>
            <person name="Ventosa A."/>
        </authorList>
    </citation>
    <scope>NUCLEOTIDE SEQUENCE</scope>
    <source>
        <strain evidence="2">F24A</strain>
    </source>
</reference>
<proteinExistence type="predicted"/>